<accession>A0A6J5NBE6</accession>
<sequence>MATDHRGNPMHAGKRTDDEMHEQIKKYTNGIIGGYGPYQQSAPSDPYPKIDKPSKIGSPKSQLMPDKKMPSEYYKQEPSEYYKQDMSKNVNYPNGKSTPDGY</sequence>
<evidence type="ECO:0000313" key="2">
    <source>
        <dbReference type="EMBL" id="CAB4154368.1"/>
    </source>
</evidence>
<name>A0A6J5NBE6_9CAUD</name>
<dbReference type="EMBL" id="LR796612">
    <property type="protein sequence ID" value="CAB4154368.1"/>
    <property type="molecule type" value="Genomic_DNA"/>
</dbReference>
<feature type="compositionally biased region" description="Polar residues" evidence="1">
    <location>
        <begin position="87"/>
        <end position="102"/>
    </location>
</feature>
<reference evidence="2" key="1">
    <citation type="submission" date="2020-04" db="EMBL/GenBank/DDBJ databases">
        <authorList>
            <person name="Chiriac C."/>
            <person name="Salcher M."/>
            <person name="Ghai R."/>
            <person name="Kavagutti S V."/>
        </authorList>
    </citation>
    <scope>NUCLEOTIDE SEQUENCE</scope>
</reference>
<proteinExistence type="predicted"/>
<feature type="compositionally biased region" description="Basic and acidic residues" evidence="1">
    <location>
        <begin position="14"/>
        <end position="25"/>
    </location>
</feature>
<evidence type="ECO:0000256" key="1">
    <source>
        <dbReference type="SAM" id="MobiDB-lite"/>
    </source>
</evidence>
<organism evidence="2">
    <name type="scientific">uncultured Caudovirales phage</name>
    <dbReference type="NCBI Taxonomy" id="2100421"/>
    <lineage>
        <taxon>Viruses</taxon>
        <taxon>Duplodnaviria</taxon>
        <taxon>Heunggongvirae</taxon>
        <taxon>Uroviricota</taxon>
        <taxon>Caudoviricetes</taxon>
        <taxon>Peduoviridae</taxon>
        <taxon>Maltschvirus</taxon>
        <taxon>Maltschvirus maltsch</taxon>
    </lineage>
</organism>
<feature type="compositionally biased region" description="Basic and acidic residues" evidence="1">
    <location>
        <begin position="65"/>
        <end position="86"/>
    </location>
</feature>
<gene>
    <name evidence="2" type="ORF">UFOVP629_99</name>
</gene>
<feature type="region of interest" description="Disordered" evidence="1">
    <location>
        <begin position="1"/>
        <end position="102"/>
    </location>
</feature>
<protein>
    <submittedName>
        <fullName evidence="2">Uncharacterized protein</fullName>
    </submittedName>
</protein>